<dbReference type="GO" id="GO:0000150">
    <property type="term" value="F:DNA strand exchange activity"/>
    <property type="evidence" value="ECO:0007669"/>
    <property type="project" value="InterPro"/>
</dbReference>
<proteinExistence type="predicted"/>
<dbReference type="PANTHER" id="PTHR30461">
    <property type="entry name" value="DNA-INVERTASE FROM LAMBDOID PROPHAGE"/>
    <property type="match status" value="1"/>
</dbReference>
<dbReference type="InterPro" id="IPR025827">
    <property type="entry name" value="Zn_ribbon_recom_dom"/>
</dbReference>
<evidence type="ECO:0000313" key="2">
    <source>
        <dbReference type="EMBL" id="ENZ41799.1"/>
    </source>
</evidence>
<dbReference type="EMBL" id="AGYG01000009">
    <property type="protein sequence ID" value="ENZ41799.1"/>
    <property type="molecule type" value="Genomic_DNA"/>
</dbReference>
<dbReference type="PROSITE" id="PS51737">
    <property type="entry name" value="RECOMBINASE_DNA_BIND"/>
    <property type="match status" value="1"/>
</dbReference>
<dbReference type="Gene3D" id="3.90.1750.20">
    <property type="entry name" value="Putative Large Serine Recombinase, Chain B, Domain 2"/>
    <property type="match status" value="1"/>
</dbReference>
<dbReference type="GO" id="GO:0003677">
    <property type="term" value="F:DNA binding"/>
    <property type="evidence" value="ECO:0007669"/>
    <property type="project" value="InterPro"/>
</dbReference>
<organism evidence="2 3">
    <name type="scientific">Enterocloster bolteae 90B8</name>
    <dbReference type="NCBI Taxonomy" id="997897"/>
    <lineage>
        <taxon>Bacteria</taxon>
        <taxon>Bacillati</taxon>
        <taxon>Bacillota</taxon>
        <taxon>Clostridia</taxon>
        <taxon>Lachnospirales</taxon>
        <taxon>Lachnospiraceae</taxon>
        <taxon>Enterocloster</taxon>
    </lineage>
</organism>
<dbReference type="PANTHER" id="PTHR30461:SF23">
    <property type="entry name" value="DNA RECOMBINASE-RELATED"/>
    <property type="match status" value="1"/>
</dbReference>
<dbReference type="Pfam" id="PF07508">
    <property type="entry name" value="Recombinase"/>
    <property type="match status" value="1"/>
</dbReference>
<dbReference type="AlphaFoldDB" id="R0B9V6"/>
<gene>
    <name evidence="2" type="ORF">HMPREF1097_01175</name>
</gene>
<evidence type="ECO:0000259" key="1">
    <source>
        <dbReference type="PROSITE" id="PS51737"/>
    </source>
</evidence>
<dbReference type="InterPro" id="IPR038109">
    <property type="entry name" value="DNA_bind_recomb_sf"/>
</dbReference>
<protein>
    <recommendedName>
        <fullName evidence="1">Recombinase domain-containing protein</fullName>
    </recommendedName>
</protein>
<evidence type="ECO:0000313" key="3">
    <source>
        <dbReference type="Proteomes" id="UP000013041"/>
    </source>
</evidence>
<accession>R0B9V6</accession>
<reference evidence="2 3" key="1">
    <citation type="submission" date="2013-01" db="EMBL/GenBank/DDBJ databases">
        <title>The Genome Sequence of Clostridium bolteae 90B8.</title>
        <authorList>
            <consortium name="The Broad Institute Genome Sequencing Platform"/>
            <person name="Earl A."/>
            <person name="Ward D."/>
            <person name="Feldgarden M."/>
            <person name="Gevers D."/>
            <person name="Courvalin P."/>
            <person name="Lambert T."/>
            <person name="Walker B."/>
            <person name="Young S.K."/>
            <person name="Zeng Q."/>
            <person name="Gargeya S."/>
            <person name="Fitzgerald M."/>
            <person name="Haas B."/>
            <person name="Abouelleil A."/>
            <person name="Alvarado L."/>
            <person name="Arachchi H.M."/>
            <person name="Berlin A.M."/>
            <person name="Chapman S.B."/>
            <person name="Dewar J."/>
            <person name="Goldberg J."/>
            <person name="Griggs A."/>
            <person name="Gujja S."/>
            <person name="Hansen M."/>
            <person name="Howarth C."/>
            <person name="Imamovic A."/>
            <person name="Larimer J."/>
            <person name="McCowan C."/>
            <person name="Murphy C."/>
            <person name="Neiman D."/>
            <person name="Pearson M."/>
            <person name="Priest M."/>
            <person name="Roberts A."/>
            <person name="Saif S."/>
            <person name="Shea T."/>
            <person name="Sisk P."/>
            <person name="Sykes S."/>
            <person name="Wortman J."/>
            <person name="Nusbaum C."/>
            <person name="Birren B."/>
        </authorList>
    </citation>
    <scope>NUCLEOTIDE SEQUENCE [LARGE SCALE GENOMIC DNA]</scope>
    <source>
        <strain evidence="2 3">90B8</strain>
    </source>
</reference>
<name>R0B9V6_9FIRM</name>
<sequence length="305" mass="35272">MQHHMPYGYQMAVGTITVVVEHAQMINWIFRSYISGLSLRKIAMMLNEKSIPDGKKNTLWTHVKVGNILQNPKYAGDEYFPMIVTREIFEQAQIIRKQTEEKRRQGIRAGNSRYFYSGKLICGECGAVYYANAIRGKHFWECRSHVKNHYVACRNQRVYDAKLDAAGKKLLKELLYRPELYKRIPAGRVQMESQETLGLSDRICSGKENHEALDVLLQLYLKRTEARYALLKVNDIEYLTGRIKQALDEYRKKEMREEDILKTIVSSIEVHMDGTLIYKLVNGNQVSIECEEGGCVCQGRHAPQM</sequence>
<dbReference type="Pfam" id="PF13408">
    <property type="entry name" value="Zn_ribbon_recom"/>
    <property type="match status" value="1"/>
</dbReference>
<dbReference type="HOGENOM" id="CLU_082115_0_0_9"/>
<dbReference type="PATRIC" id="fig|997897.5.peg.1252"/>
<dbReference type="Proteomes" id="UP000013041">
    <property type="component" value="Unassembled WGS sequence"/>
</dbReference>
<feature type="domain" description="Recombinase" evidence="1">
    <location>
        <begin position="6"/>
        <end position="105"/>
    </location>
</feature>
<dbReference type="InterPro" id="IPR011109">
    <property type="entry name" value="DNA_bind_recombinase_dom"/>
</dbReference>
<comment type="caution">
    <text evidence="2">The sequence shown here is derived from an EMBL/GenBank/DDBJ whole genome shotgun (WGS) entry which is preliminary data.</text>
</comment>
<dbReference type="InterPro" id="IPR050639">
    <property type="entry name" value="SSR_resolvase"/>
</dbReference>